<keyword evidence="4 9" id="KW-0812">Transmembrane</keyword>
<feature type="active site" evidence="9">
    <location>
        <position position="141"/>
    </location>
</feature>
<dbReference type="HAMAP" id="MF_00161">
    <property type="entry name" value="LspA"/>
    <property type="match status" value="1"/>
</dbReference>
<comment type="caution">
    <text evidence="12">The sequence shown here is derived from an EMBL/GenBank/DDBJ whole genome shotgun (WGS) entry which is preliminary data.</text>
</comment>
<keyword evidence="7 9" id="KW-1133">Transmembrane helix</keyword>
<accession>A0ABT9GRZ3</accession>
<comment type="caution">
    <text evidence="9">Lacks conserved residue(s) required for the propagation of feature annotation.</text>
</comment>
<evidence type="ECO:0000313" key="12">
    <source>
        <dbReference type="EMBL" id="MDP4529748.1"/>
    </source>
</evidence>
<feature type="transmembrane region" description="Helical" evidence="9">
    <location>
        <begin position="133"/>
        <end position="153"/>
    </location>
</feature>
<dbReference type="InterPro" id="IPR001872">
    <property type="entry name" value="Peptidase_A8"/>
</dbReference>
<keyword evidence="8 9" id="KW-0472">Membrane</keyword>
<sequence>MMRLFQQSGWAFWWLALLVLVLDQVTKQWVHRSMALYDSIQLLPFFNLTYVRNPGAAFSFLSDAGGWQRWFFTVVAVVIITVLSVWLSRLAPKASKLTLGLSLIIGGAVGNLIDRLWHGYVIDFFHLYYQNWHYPAFNIADSAIVIGAGLLIWDSFSHQEQGNDHAKSRKS</sequence>
<feature type="transmembrane region" description="Helical" evidence="9">
    <location>
        <begin position="94"/>
        <end position="113"/>
    </location>
</feature>
<proteinExistence type="inferred from homology"/>
<comment type="pathway">
    <text evidence="9">Protein modification; lipoprotein biosynthesis (signal peptide cleavage).</text>
</comment>
<dbReference type="EC" id="3.4.23.36" evidence="9"/>
<evidence type="ECO:0000256" key="11">
    <source>
        <dbReference type="RuleBase" id="RU004181"/>
    </source>
</evidence>
<dbReference type="GO" id="GO:0004190">
    <property type="term" value="F:aspartic-type endopeptidase activity"/>
    <property type="evidence" value="ECO:0007669"/>
    <property type="project" value="UniProtKB-EC"/>
</dbReference>
<protein>
    <recommendedName>
        <fullName evidence="9">Lipoprotein signal peptidase</fullName>
        <ecNumber evidence="9">3.4.23.36</ecNumber>
    </recommendedName>
    <alternativeName>
        <fullName evidence="9">Prolipoprotein signal peptidase</fullName>
    </alternativeName>
    <alternativeName>
        <fullName evidence="9">Signal peptidase II</fullName>
        <shortName evidence="9">SPase II</shortName>
    </alternativeName>
</protein>
<keyword evidence="5 9" id="KW-0064">Aspartyl protease</keyword>
<comment type="catalytic activity">
    <reaction evidence="9 10">
        <text>Release of signal peptides from bacterial membrane prolipoproteins. Hydrolyzes -Xaa-Yaa-Zaa-|-(S,diacylglyceryl)Cys-, in which Xaa is hydrophobic (preferably Leu), and Yaa (Ala or Ser) and Zaa (Gly or Ala) have small, neutral side chains.</text>
        <dbReference type="EC" id="3.4.23.36"/>
    </reaction>
</comment>
<evidence type="ECO:0000313" key="13">
    <source>
        <dbReference type="Proteomes" id="UP001236258"/>
    </source>
</evidence>
<evidence type="ECO:0000256" key="10">
    <source>
        <dbReference type="RuleBase" id="RU000594"/>
    </source>
</evidence>
<name>A0ABT9GRZ3_9GAMM</name>
<reference evidence="12 13" key="1">
    <citation type="submission" date="2023-08" db="EMBL/GenBank/DDBJ databases">
        <authorList>
            <person name="Joshi A."/>
            <person name="Thite S."/>
        </authorList>
    </citation>
    <scope>NUCLEOTIDE SEQUENCE [LARGE SCALE GENOMIC DNA]</scope>
    <source>
        <strain evidence="12 13">1E1</strain>
    </source>
</reference>
<keyword evidence="2 9" id="KW-1003">Cell membrane</keyword>
<evidence type="ECO:0000256" key="4">
    <source>
        <dbReference type="ARBA" id="ARBA00022692"/>
    </source>
</evidence>
<dbReference type="EMBL" id="JAUZVY010000005">
    <property type="protein sequence ID" value="MDP4529748.1"/>
    <property type="molecule type" value="Genomic_DNA"/>
</dbReference>
<comment type="similarity">
    <text evidence="1 9 11">Belongs to the peptidase A8 family.</text>
</comment>
<keyword evidence="6 9" id="KW-0378">Hydrolase</keyword>
<evidence type="ECO:0000256" key="1">
    <source>
        <dbReference type="ARBA" id="ARBA00006139"/>
    </source>
</evidence>
<dbReference type="Pfam" id="PF01252">
    <property type="entry name" value="Peptidase_A8"/>
    <property type="match status" value="1"/>
</dbReference>
<evidence type="ECO:0000256" key="8">
    <source>
        <dbReference type="ARBA" id="ARBA00023136"/>
    </source>
</evidence>
<evidence type="ECO:0000256" key="2">
    <source>
        <dbReference type="ARBA" id="ARBA00022475"/>
    </source>
</evidence>
<gene>
    <name evidence="9 12" type="primary">lspA</name>
    <name evidence="12" type="ORF">Q3O59_12015</name>
</gene>
<evidence type="ECO:0000256" key="7">
    <source>
        <dbReference type="ARBA" id="ARBA00022989"/>
    </source>
</evidence>
<comment type="subcellular location">
    <subcellularLocation>
        <location evidence="9">Cell membrane</location>
        <topology evidence="9">Multi-pass membrane protein</topology>
    </subcellularLocation>
</comment>
<dbReference type="PRINTS" id="PR00781">
    <property type="entry name" value="LIPOSIGPTASE"/>
</dbReference>
<evidence type="ECO:0000256" key="9">
    <source>
        <dbReference type="HAMAP-Rule" id="MF_00161"/>
    </source>
</evidence>
<dbReference type="PANTHER" id="PTHR33695">
    <property type="entry name" value="LIPOPROTEIN SIGNAL PEPTIDASE"/>
    <property type="match status" value="1"/>
</dbReference>
<comment type="function">
    <text evidence="9 10">This protein specifically catalyzes the removal of signal peptides from prolipoproteins.</text>
</comment>
<evidence type="ECO:0000256" key="5">
    <source>
        <dbReference type="ARBA" id="ARBA00022750"/>
    </source>
</evidence>
<dbReference type="NCBIfam" id="TIGR00077">
    <property type="entry name" value="lspA"/>
    <property type="match status" value="1"/>
</dbReference>
<evidence type="ECO:0000256" key="6">
    <source>
        <dbReference type="ARBA" id="ARBA00022801"/>
    </source>
</evidence>
<dbReference type="PANTHER" id="PTHR33695:SF1">
    <property type="entry name" value="LIPOPROTEIN SIGNAL PEPTIDASE"/>
    <property type="match status" value="1"/>
</dbReference>
<feature type="active site" evidence="9">
    <location>
        <position position="123"/>
    </location>
</feature>
<feature type="transmembrane region" description="Helical" evidence="9">
    <location>
        <begin position="70"/>
        <end position="87"/>
    </location>
</feature>
<dbReference type="PROSITE" id="PS00855">
    <property type="entry name" value="SPASE_II"/>
    <property type="match status" value="1"/>
</dbReference>
<organism evidence="12 13">
    <name type="scientific">Alkalimonas delamerensis</name>
    <dbReference type="NCBI Taxonomy" id="265981"/>
    <lineage>
        <taxon>Bacteria</taxon>
        <taxon>Pseudomonadati</taxon>
        <taxon>Pseudomonadota</taxon>
        <taxon>Gammaproteobacteria</taxon>
        <taxon>Alkalimonas</taxon>
    </lineage>
</organism>
<evidence type="ECO:0000256" key="3">
    <source>
        <dbReference type="ARBA" id="ARBA00022670"/>
    </source>
</evidence>
<dbReference type="Proteomes" id="UP001236258">
    <property type="component" value="Unassembled WGS sequence"/>
</dbReference>
<keyword evidence="3 9" id="KW-0645">Protease</keyword>
<keyword evidence="13" id="KW-1185">Reference proteome</keyword>